<accession>A0A816VR55</accession>
<comment type="caution">
    <text evidence="1">The sequence shown here is derived from an EMBL/GenBank/DDBJ whole genome shotgun (WGS) entry which is preliminary data.</text>
</comment>
<protein>
    <submittedName>
        <fullName evidence="1">Uncharacterized protein</fullName>
    </submittedName>
</protein>
<dbReference type="Proteomes" id="UP000663824">
    <property type="component" value="Unassembled WGS sequence"/>
</dbReference>
<dbReference type="EMBL" id="CAJNRE010014529">
    <property type="protein sequence ID" value="CAF2128332.1"/>
    <property type="molecule type" value="Genomic_DNA"/>
</dbReference>
<proteinExistence type="predicted"/>
<organism evidence="1 2">
    <name type="scientific">Rotaria magnacalcarata</name>
    <dbReference type="NCBI Taxonomy" id="392030"/>
    <lineage>
        <taxon>Eukaryota</taxon>
        <taxon>Metazoa</taxon>
        <taxon>Spiralia</taxon>
        <taxon>Gnathifera</taxon>
        <taxon>Rotifera</taxon>
        <taxon>Eurotatoria</taxon>
        <taxon>Bdelloidea</taxon>
        <taxon>Philodinida</taxon>
        <taxon>Philodinidae</taxon>
        <taxon>Rotaria</taxon>
    </lineage>
</organism>
<evidence type="ECO:0000313" key="2">
    <source>
        <dbReference type="Proteomes" id="UP000663824"/>
    </source>
</evidence>
<evidence type="ECO:0000313" key="1">
    <source>
        <dbReference type="EMBL" id="CAF2128332.1"/>
    </source>
</evidence>
<gene>
    <name evidence="1" type="ORF">MBJ925_LOCUS27140</name>
</gene>
<name>A0A816VR55_9BILA</name>
<dbReference type="AlphaFoldDB" id="A0A816VR55"/>
<sequence length="108" mass="10858">MLDSFDKLLENGTKITGVCGDKTGKDGVKISGDGGIKIIGDGGVTVGVVDGTGEEGGKIGEGVEITGGGVETKGNDVGFTGERGDTTGDTGRVFGFFCSITKILDRLV</sequence>
<reference evidence="1" key="1">
    <citation type="submission" date="2021-02" db="EMBL/GenBank/DDBJ databases">
        <authorList>
            <person name="Nowell W R."/>
        </authorList>
    </citation>
    <scope>NUCLEOTIDE SEQUENCE</scope>
</reference>